<reference evidence="1 2" key="1">
    <citation type="submission" date="2023-09" db="EMBL/GenBank/DDBJ databases">
        <authorList>
            <person name="Wang M."/>
        </authorList>
    </citation>
    <scope>NUCLEOTIDE SEQUENCE [LARGE SCALE GENOMIC DNA]</scope>
    <source>
        <strain evidence="1">GT-2023</strain>
        <tissue evidence="1">Liver</tissue>
    </source>
</reference>
<protein>
    <submittedName>
        <fullName evidence="1">Uncharacterized protein</fullName>
    </submittedName>
</protein>
<proteinExistence type="predicted"/>
<evidence type="ECO:0000313" key="2">
    <source>
        <dbReference type="Proteomes" id="UP001558613"/>
    </source>
</evidence>
<sequence length="100" mass="11002">MQSSRNTLHPLRSGSTARLSEPQGFWDEILTRHAVRIPGPLATKTRMRKAAHSSILLPLLRLGATGNGGHTQLHSQRSHTHTIARPRLSLLSRLAPASLF</sequence>
<gene>
    <name evidence="1" type="ORF">QQF64_032508</name>
</gene>
<comment type="caution">
    <text evidence="1">The sequence shown here is derived from an EMBL/GenBank/DDBJ whole genome shotgun (WGS) entry which is preliminary data.</text>
</comment>
<dbReference type="Proteomes" id="UP001558613">
    <property type="component" value="Unassembled WGS sequence"/>
</dbReference>
<evidence type="ECO:0000313" key="1">
    <source>
        <dbReference type="EMBL" id="KAL1270219.1"/>
    </source>
</evidence>
<dbReference type="EMBL" id="JAYMGO010000008">
    <property type="protein sequence ID" value="KAL1270219.1"/>
    <property type="molecule type" value="Genomic_DNA"/>
</dbReference>
<organism evidence="1 2">
    <name type="scientific">Cirrhinus molitorella</name>
    <name type="common">mud carp</name>
    <dbReference type="NCBI Taxonomy" id="172907"/>
    <lineage>
        <taxon>Eukaryota</taxon>
        <taxon>Metazoa</taxon>
        <taxon>Chordata</taxon>
        <taxon>Craniata</taxon>
        <taxon>Vertebrata</taxon>
        <taxon>Euteleostomi</taxon>
        <taxon>Actinopterygii</taxon>
        <taxon>Neopterygii</taxon>
        <taxon>Teleostei</taxon>
        <taxon>Ostariophysi</taxon>
        <taxon>Cypriniformes</taxon>
        <taxon>Cyprinidae</taxon>
        <taxon>Labeoninae</taxon>
        <taxon>Labeonini</taxon>
        <taxon>Cirrhinus</taxon>
    </lineage>
</organism>
<name>A0ABR3N017_9TELE</name>
<keyword evidence="2" id="KW-1185">Reference proteome</keyword>
<accession>A0ABR3N017</accession>